<sequence>MTGTAAINGTGNTLNNIITGNSANNTLSGGAGNDTLTGGAGSDTYLFGSGAGNDTINDYDTSGGTDILQFQNLVMASIAFTRNGNDLVCTIAQTGETARVSNWTLGTSYQVDQFKFSDGTLTAAQVSQKIA</sequence>
<dbReference type="Proteomes" id="UP000049855">
    <property type="component" value="Unassembled WGS sequence"/>
</dbReference>
<proteinExistence type="predicted"/>
<dbReference type="AlphaFoldDB" id="A0A0U1L5U2"/>
<accession>A0A0U1L5U2</accession>
<dbReference type="Gene3D" id="2.150.10.10">
    <property type="entry name" value="Serralysin-like metalloprotease, C-terminal"/>
    <property type="match status" value="1"/>
</dbReference>
<name>A0A0U1L5U2_9FIRM</name>
<dbReference type="SUPFAM" id="SSF51120">
    <property type="entry name" value="beta-Roll"/>
    <property type="match status" value="1"/>
</dbReference>
<dbReference type="InterPro" id="IPR001343">
    <property type="entry name" value="Hemolysn_Ca-bd"/>
</dbReference>
<dbReference type="EMBL" id="CTRP01000014">
    <property type="protein sequence ID" value="CQR74264.1"/>
    <property type="molecule type" value="Genomic_DNA"/>
</dbReference>
<dbReference type="EC" id="3.1.3.1" evidence="2"/>
<dbReference type="GO" id="GO:0005509">
    <property type="term" value="F:calcium ion binding"/>
    <property type="evidence" value="ECO:0007669"/>
    <property type="project" value="InterPro"/>
</dbReference>
<dbReference type="InterPro" id="IPR010566">
    <property type="entry name" value="Haemolys_ca-bd"/>
</dbReference>
<keyword evidence="3" id="KW-1185">Reference proteome</keyword>
<protein>
    <submittedName>
        <fullName evidence="2">Alkaline phosphatase</fullName>
        <ecNumber evidence="2">3.1.3.1</ecNumber>
    </submittedName>
</protein>
<feature type="domain" description="Haemolysin-type calcium binding-related" evidence="1">
    <location>
        <begin position="86"/>
        <end position="120"/>
    </location>
</feature>
<dbReference type="GO" id="GO:0004035">
    <property type="term" value="F:alkaline phosphatase activity"/>
    <property type="evidence" value="ECO:0007669"/>
    <property type="project" value="UniProtKB-EC"/>
</dbReference>
<evidence type="ECO:0000313" key="3">
    <source>
        <dbReference type="Proteomes" id="UP000049855"/>
    </source>
</evidence>
<dbReference type="PRINTS" id="PR00313">
    <property type="entry name" value="CABNDNGRPT"/>
</dbReference>
<evidence type="ECO:0000259" key="1">
    <source>
        <dbReference type="Pfam" id="PF06594"/>
    </source>
</evidence>
<organism evidence="2 3">
    <name type="scientific">Sporomusa ovata</name>
    <dbReference type="NCBI Taxonomy" id="2378"/>
    <lineage>
        <taxon>Bacteria</taxon>
        <taxon>Bacillati</taxon>
        <taxon>Bacillota</taxon>
        <taxon>Negativicutes</taxon>
        <taxon>Selenomonadales</taxon>
        <taxon>Sporomusaceae</taxon>
        <taxon>Sporomusa</taxon>
    </lineage>
</organism>
<dbReference type="Pfam" id="PF06594">
    <property type="entry name" value="HCBP_related"/>
    <property type="match status" value="1"/>
</dbReference>
<gene>
    <name evidence="2" type="ORF">SpAn4DRAFT_0726</name>
</gene>
<dbReference type="InterPro" id="IPR011049">
    <property type="entry name" value="Serralysin-like_metalloprot_C"/>
</dbReference>
<keyword evidence="2" id="KW-0378">Hydrolase</keyword>
<reference evidence="3" key="1">
    <citation type="submission" date="2015-03" db="EMBL/GenBank/DDBJ databases">
        <authorList>
            <person name="Nijsse Bart"/>
        </authorList>
    </citation>
    <scope>NUCLEOTIDE SEQUENCE [LARGE SCALE GENOMIC DNA]</scope>
</reference>
<dbReference type="Pfam" id="PF00353">
    <property type="entry name" value="HemolysinCabind"/>
    <property type="match status" value="1"/>
</dbReference>
<evidence type="ECO:0000313" key="2">
    <source>
        <dbReference type="EMBL" id="CQR74264.1"/>
    </source>
</evidence>